<evidence type="ECO:0000256" key="5">
    <source>
        <dbReference type="HAMAP-Rule" id="MF_01320"/>
    </source>
</evidence>
<comment type="subunit">
    <text evidence="5">Part of the 50S ribosomal subunit. Forms a bridge to the 30S subunit in the 70S ribosome.</text>
</comment>
<protein>
    <recommendedName>
        <fullName evidence="4 5">Large ribosomal subunit protein uL2</fullName>
    </recommendedName>
</protein>
<feature type="domain" description="Large ribosomal subunit protein uL2 C-terminal" evidence="7">
    <location>
        <begin position="124"/>
        <end position="252"/>
    </location>
</feature>
<evidence type="ECO:0000313" key="10">
    <source>
        <dbReference type="Proteomes" id="UP000605201"/>
    </source>
</evidence>
<dbReference type="GO" id="GO:0002181">
    <property type="term" value="P:cytoplasmic translation"/>
    <property type="evidence" value="ECO:0007669"/>
    <property type="project" value="TreeGrafter"/>
</dbReference>
<dbReference type="GO" id="GO:0016740">
    <property type="term" value="F:transferase activity"/>
    <property type="evidence" value="ECO:0007669"/>
    <property type="project" value="InterPro"/>
</dbReference>
<dbReference type="InterPro" id="IPR005880">
    <property type="entry name" value="Ribosomal_uL2_bac/org-type"/>
</dbReference>
<dbReference type="Gene3D" id="4.10.950.10">
    <property type="entry name" value="Ribosomal protein L2, domain 3"/>
    <property type="match status" value="1"/>
</dbReference>
<dbReference type="Pfam" id="PF03947">
    <property type="entry name" value="Ribosomal_L2_C"/>
    <property type="match status" value="1"/>
</dbReference>
<dbReference type="GO" id="GO:0015934">
    <property type="term" value="C:large ribosomal subunit"/>
    <property type="evidence" value="ECO:0007669"/>
    <property type="project" value="InterPro"/>
</dbReference>
<comment type="similarity">
    <text evidence="1 5">Belongs to the universal ribosomal protein uL2 family.</text>
</comment>
<name>A0A8J6TPE7_9BACT</name>
<proteinExistence type="inferred from homology"/>
<evidence type="ECO:0000259" key="7">
    <source>
        <dbReference type="SMART" id="SM01382"/>
    </source>
</evidence>
<dbReference type="InterPro" id="IPR014722">
    <property type="entry name" value="Rib_uL2_dom2"/>
</dbReference>
<dbReference type="Gene3D" id="2.40.50.140">
    <property type="entry name" value="Nucleic acid-binding proteins"/>
    <property type="match status" value="1"/>
</dbReference>
<dbReference type="PIRSF" id="PIRSF002158">
    <property type="entry name" value="Ribosomal_L2"/>
    <property type="match status" value="1"/>
</dbReference>
<dbReference type="InterPro" id="IPR008991">
    <property type="entry name" value="Translation_prot_SH3-like_sf"/>
</dbReference>
<dbReference type="SUPFAM" id="SSF50249">
    <property type="entry name" value="Nucleic acid-binding proteins"/>
    <property type="match status" value="1"/>
</dbReference>
<dbReference type="HAMAP" id="MF_01320_B">
    <property type="entry name" value="Ribosomal_uL2_B"/>
    <property type="match status" value="1"/>
</dbReference>
<feature type="compositionally biased region" description="Basic residues" evidence="6">
    <location>
        <begin position="256"/>
        <end position="273"/>
    </location>
</feature>
<dbReference type="NCBIfam" id="TIGR01171">
    <property type="entry name" value="rplB_bact"/>
    <property type="match status" value="1"/>
</dbReference>
<dbReference type="FunFam" id="2.40.50.140:FF:000003">
    <property type="entry name" value="50S ribosomal protein L2"/>
    <property type="match status" value="1"/>
</dbReference>
<sequence length="273" mass="30003">MAVKKVKPTSPGRRAQSYTSFDEITSTTPEKSLLRAIKKTGGRNVHGRITCRHRGGGHKRHYRVIDFKRDKTGIPAKVATIEYDPNRSARIALLHYADGEKRYILAPINLKVGDTVVSGPEADIQPGNTLPLINIPLGTHIHNVELHLGKGGQIVRSAGTYAQLMAKEGRYALIKLPSGEVRMVLSKCKATIGQIGNVMHENISLGKAGRKRWLGRRPKVRGVAMNPVDHPMGGGEGRSSGGRHPCSPWGVPSKGFKTRRKRKSSRLIVKKRK</sequence>
<evidence type="ECO:0000313" key="9">
    <source>
        <dbReference type="EMBL" id="MBC8430477.1"/>
    </source>
</evidence>
<dbReference type="SMART" id="SM01383">
    <property type="entry name" value="Ribosomal_L2"/>
    <property type="match status" value="1"/>
</dbReference>
<feature type="region of interest" description="Disordered" evidence="6">
    <location>
        <begin position="1"/>
        <end position="22"/>
    </location>
</feature>
<accession>A0A8J6TPE7</accession>
<dbReference type="SMART" id="SM01382">
    <property type="entry name" value="Ribosomal_L2_C"/>
    <property type="match status" value="1"/>
</dbReference>
<gene>
    <name evidence="5 9" type="primary">rplB</name>
    <name evidence="9" type="ORF">H8D96_01015</name>
</gene>
<comment type="function">
    <text evidence="5">One of the primary rRNA binding proteins. Required for association of the 30S and 50S subunits to form the 70S ribosome, for tRNA binding and peptide bond formation. It has been suggested to have peptidyltransferase activity; this is somewhat controversial. Makes several contacts with the 16S rRNA in the 70S ribosome.</text>
</comment>
<organism evidence="9 10">
    <name type="scientific">Candidatus Desulfatibia vada</name>
    <dbReference type="NCBI Taxonomy" id="2841696"/>
    <lineage>
        <taxon>Bacteria</taxon>
        <taxon>Pseudomonadati</taxon>
        <taxon>Thermodesulfobacteriota</taxon>
        <taxon>Desulfobacteria</taxon>
        <taxon>Desulfobacterales</taxon>
        <taxon>Desulfobacterales incertae sedis</taxon>
        <taxon>Candidatus Desulfatibia</taxon>
    </lineage>
</organism>
<dbReference type="InterPro" id="IPR014726">
    <property type="entry name" value="Ribosomal_uL2_dom3"/>
</dbReference>
<dbReference type="InterPro" id="IPR012340">
    <property type="entry name" value="NA-bd_OB-fold"/>
</dbReference>
<dbReference type="AlphaFoldDB" id="A0A8J6TPE7"/>
<dbReference type="EMBL" id="JACNIG010000045">
    <property type="protein sequence ID" value="MBC8430477.1"/>
    <property type="molecule type" value="Genomic_DNA"/>
</dbReference>
<evidence type="ECO:0000256" key="1">
    <source>
        <dbReference type="ARBA" id="ARBA00005636"/>
    </source>
</evidence>
<comment type="caution">
    <text evidence="9">The sequence shown here is derived from an EMBL/GenBank/DDBJ whole genome shotgun (WGS) entry which is preliminary data.</text>
</comment>
<feature type="domain" description="Large ribosomal subunit protein uL2 RNA-binding" evidence="8">
    <location>
        <begin position="42"/>
        <end position="118"/>
    </location>
</feature>
<dbReference type="FunFam" id="2.30.30.30:FF:000001">
    <property type="entry name" value="50S ribosomal protein L2"/>
    <property type="match status" value="1"/>
</dbReference>
<dbReference type="FunFam" id="4.10.950.10:FF:000001">
    <property type="entry name" value="50S ribosomal protein L2"/>
    <property type="match status" value="1"/>
</dbReference>
<dbReference type="InterPro" id="IPR002171">
    <property type="entry name" value="Ribosomal_uL2"/>
</dbReference>
<dbReference type="InterPro" id="IPR022666">
    <property type="entry name" value="Ribosomal_uL2_RNA-bd_dom"/>
</dbReference>
<evidence type="ECO:0000256" key="4">
    <source>
        <dbReference type="ARBA" id="ARBA00035242"/>
    </source>
</evidence>
<feature type="region of interest" description="Disordered" evidence="6">
    <location>
        <begin position="223"/>
        <end position="273"/>
    </location>
</feature>
<evidence type="ECO:0000259" key="8">
    <source>
        <dbReference type="SMART" id="SM01383"/>
    </source>
</evidence>
<dbReference type="PANTHER" id="PTHR13691:SF5">
    <property type="entry name" value="LARGE RIBOSOMAL SUBUNIT PROTEIN UL2M"/>
    <property type="match status" value="1"/>
</dbReference>
<dbReference type="SUPFAM" id="SSF50104">
    <property type="entry name" value="Translation proteins SH3-like domain"/>
    <property type="match status" value="1"/>
</dbReference>
<dbReference type="Pfam" id="PF00181">
    <property type="entry name" value="Ribosomal_L2_N"/>
    <property type="match status" value="1"/>
</dbReference>
<keyword evidence="3 5" id="KW-0687">Ribonucleoprotein</keyword>
<evidence type="ECO:0000256" key="2">
    <source>
        <dbReference type="ARBA" id="ARBA00022980"/>
    </source>
</evidence>
<reference evidence="9 10" key="1">
    <citation type="submission" date="2020-08" db="EMBL/GenBank/DDBJ databases">
        <title>Bridging the membrane lipid divide: bacteria of the FCB group superphylum have the potential to synthesize archaeal ether lipids.</title>
        <authorList>
            <person name="Villanueva L."/>
            <person name="Von Meijenfeldt F.A.B."/>
            <person name="Westbye A.B."/>
            <person name="Yadav S."/>
            <person name="Hopmans E.C."/>
            <person name="Dutilh B.E."/>
            <person name="Sinninghe Damste J.S."/>
        </authorList>
    </citation>
    <scope>NUCLEOTIDE SEQUENCE [LARGE SCALE GENOMIC DNA]</scope>
    <source>
        <strain evidence="9">NIOZ-UU17</strain>
    </source>
</reference>
<keyword evidence="2 5" id="KW-0689">Ribosomal protein</keyword>
<evidence type="ECO:0000256" key="3">
    <source>
        <dbReference type="ARBA" id="ARBA00023274"/>
    </source>
</evidence>
<keyword evidence="5" id="KW-0699">rRNA-binding</keyword>
<dbReference type="PROSITE" id="PS00467">
    <property type="entry name" value="RIBOSOMAL_L2"/>
    <property type="match status" value="1"/>
</dbReference>
<dbReference type="InterPro" id="IPR022669">
    <property type="entry name" value="Ribosomal_uL2_C"/>
</dbReference>
<evidence type="ECO:0000256" key="6">
    <source>
        <dbReference type="SAM" id="MobiDB-lite"/>
    </source>
</evidence>
<dbReference type="GO" id="GO:0019843">
    <property type="term" value="F:rRNA binding"/>
    <property type="evidence" value="ECO:0007669"/>
    <property type="project" value="UniProtKB-UniRule"/>
</dbReference>
<dbReference type="Proteomes" id="UP000605201">
    <property type="component" value="Unassembled WGS sequence"/>
</dbReference>
<dbReference type="Gene3D" id="2.30.30.30">
    <property type="match status" value="1"/>
</dbReference>
<dbReference type="GO" id="GO:0003735">
    <property type="term" value="F:structural constituent of ribosome"/>
    <property type="evidence" value="ECO:0007669"/>
    <property type="project" value="InterPro"/>
</dbReference>
<dbReference type="PANTHER" id="PTHR13691">
    <property type="entry name" value="RIBOSOMAL PROTEIN L2"/>
    <property type="match status" value="1"/>
</dbReference>
<dbReference type="InterPro" id="IPR022671">
    <property type="entry name" value="Ribosomal_uL2_CS"/>
</dbReference>
<keyword evidence="5" id="KW-0694">RNA-binding</keyword>